<dbReference type="InterPro" id="IPR050300">
    <property type="entry name" value="GDXG_lipolytic_enzyme"/>
</dbReference>
<dbReference type="Pfam" id="PF07859">
    <property type="entry name" value="Abhydrolase_3"/>
    <property type="match status" value="1"/>
</dbReference>
<dbReference type="SUPFAM" id="SSF53474">
    <property type="entry name" value="alpha/beta-Hydrolases"/>
    <property type="match status" value="1"/>
</dbReference>
<dbReference type="AlphaFoldDB" id="A0A7J5BGA0"/>
<evidence type="ECO:0000313" key="4">
    <source>
        <dbReference type="Proteomes" id="UP000433493"/>
    </source>
</evidence>
<dbReference type="RefSeq" id="WP_158050934.1">
    <property type="nucleotide sequence ID" value="NZ_WBKB01000001.1"/>
</dbReference>
<evidence type="ECO:0000259" key="2">
    <source>
        <dbReference type="Pfam" id="PF07859"/>
    </source>
</evidence>
<name>A0A7J5BGA0_9MICO</name>
<reference evidence="3 4" key="1">
    <citation type="submission" date="2019-09" db="EMBL/GenBank/DDBJ databases">
        <title>Phylogeny of genus Pseudoclavibacter and closely related genus.</title>
        <authorList>
            <person name="Li Y."/>
        </authorList>
    </citation>
    <scope>NUCLEOTIDE SEQUENCE [LARGE SCALE GENOMIC DNA]</scope>
    <source>
        <strain evidence="3 4">KCTC 13959</strain>
    </source>
</reference>
<dbReference type="OrthoDB" id="9803828at2"/>
<dbReference type="InterPro" id="IPR029058">
    <property type="entry name" value="AB_hydrolase_fold"/>
</dbReference>
<protein>
    <submittedName>
        <fullName evidence="3">Alpha/beta hydrolase</fullName>
    </submittedName>
</protein>
<feature type="domain" description="Alpha/beta hydrolase fold-3" evidence="2">
    <location>
        <begin position="73"/>
        <end position="285"/>
    </location>
</feature>
<dbReference type="Gene3D" id="3.40.50.1820">
    <property type="entry name" value="alpha/beta hydrolase"/>
    <property type="match status" value="1"/>
</dbReference>
<organism evidence="3 4">
    <name type="scientific">Gulosibacter chungangensis</name>
    <dbReference type="NCBI Taxonomy" id="979746"/>
    <lineage>
        <taxon>Bacteria</taxon>
        <taxon>Bacillati</taxon>
        <taxon>Actinomycetota</taxon>
        <taxon>Actinomycetes</taxon>
        <taxon>Micrococcales</taxon>
        <taxon>Microbacteriaceae</taxon>
        <taxon>Gulosibacter</taxon>
    </lineage>
</organism>
<evidence type="ECO:0000256" key="1">
    <source>
        <dbReference type="ARBA" id="ARBA00022801"/>
    </source>
</evidence>
<comment type="caution">
    <text evidence="3">The sequence shown here is derived from an EMBL/GenBank/DDBJ whole genome shotgun (WGS) entry which is preliminary data.</text>
</comment>
<keyword evidence="1 3" id="KW-0378">Hydrolase</keyword>
<dbReference type="Proteomes" id="UP000433493">
    <property type="component" value="Unassembled WGS sequence"/>
</dbReference>
<evidence type="ECO:0000313" key="3">
    <source>
        <dbReference type="EMBL" id="KAB1644922.1"/>
    </source>
</evidence>
<dbReference type="PANTHER" id="PTHR48081:SF8">
    <property type="entry name" value="ALPHA_BETA HYDROLASE FOLD-3 DOMAIN-CONTAINING PROTEIN-RELATED"/>
    <property type="match status" value="1"/>
</dbReference>
<gene>
    <name evidence="3" type="ORF">F8O05_01240</name>
</gene>
<dbReference type="InterPro" id="IPR013094">
    <property type="entry name" value="AB_hydrolase_3"/>
</dbReference>
<accession>A0A7J5BGA0</accession>
<dbReference type="GO" id="GO:0016787">
    <property type="term" value="F:hydrolase activity"/>
    <property type="evidence" value="ECO:0007669"/>
    <property type="project" value="UniProtKB-KW"/>
</dbReference>
<dbReference type="PANTHER" id="PTHR48081">
    <property type="entry name" value="AB HYDROLASE SUPERFAMILY PROTEIN C4A8.06C"/>
    <property type="match status" value="1"/>
</dbReference>
<sequence length="324" mass="36382">MNPLMKAALGLFAAPRIDMREDYGKVRRAQRWFASLWRPGLRNSYRQTTATVGDRKIRVRIFQPIERRGDDILLFFHGGGWVTGDIETYTTTCRAMAELTGCPVASVNYRLAPEHPYPAGLEDCYGITKQLLEEPQRAGISDARNIVLVGDSAGGNLAAAVSLRLRDEGHVGVTRQILLYPVTHWDHDPTTSPFDSVREYGEHLRLTNAEVQAYMDLYVPDAQAQREPYVSPLMAKDFSDQPRTLLISAGWDLLRDEGEAYGKALQDAGNEVQVHRVPEALHGFIQLPRFTRQMRDAYEVINAFLDEPEHRHDAAKQPEAGPGA</sequence>
<keyword evidence="4" id="KW-1185">Reference proteome</keyword>
<proteinExistence type="predicted"/>
<dbReference type="EMBL" id="WBKB01000001">
    <property type="protein sequence ID" value="KAB1644922.1"/>
    <property type="molecule type" value="Genomic_DNA"/>
</dbReference>